<dbReference type="GO" id="GO:0019509">
    <property type="term" value="P:L-methionine salvage from methylthioadenosine"/>
    <property type="evidence" value="ECO:0007669"/>
    <property type="project" value="TreeGrafter"/>
</dbReference>
<dbReference type="GO" id="GO:0046523">
    <property type="term" value="F:S-methyl-5-thioribose-1-phosphate isomerase activity"/>
    <property type="evidence" value="ECO:0007669"/>
    <property type="project" value="TreeGrafter"/>
</dbReference>
<dbReference type="RefSeq" id="WP_084661804.1">
    <property type="nucleotide sequence ID" value="NZ_FPJW01000001.1"/>
</dbReference>
<evidence type="ECO:0000256" key="1">
    <source>
        <dbReference type="RuleBase" id="RU003814"/>
    </source>
</evidence>
<sequence>MYGRDNEEFKARRLRAVKADLNSGASVLARKALEDIMDYADACEVADVAELQVEITDLADRLSGARPSMVVVSNVLKHFVATLPDLPDDLKKARGRAAVHAEEVIEQVQQAQARAVEFCMNELTDGMTIMTHSVSSSVMQLFTACQRSGKQINAIITESRPGMEGRNLARYLNKLGVQTQFITEAQMAHFVVQADKVIVGADSLLRDGSLVNKTGTRLLALAAKDAGIPFWVLAESFKHSLVLPEDVVLEEMPEEELQLESMPNVQLHNIYFDLIPARLITAWADEQGVRVIFRSLAEGAASLPAADG</sequence>
<dbReference type="SUPFAM" id="SSF100950">
    <property type="entry name" value="NagB/RpiA/CoA transferase-like"/>
    <property type="match status" value="1"/>
</dbReference>
<evidence type="ECO:0000313" key="3">
    <source>
        <dbReference type="Proteomes" id="UP000182350"/>
    </source>
</evidence>
<dbReference type="PANTHER" id="PTHR43475">
    <property type="entry name" value="METHYLTHIORIBOSE-1-PHOSPHATE ISOMERASE"/>
    <property type="match status" value="1"/>
</dbReference>
<reference evidence="2 3" key="1">
    <citation type="submission" date="2016-11" db="EMBL/GenBank/DDBJ databases">
        <authorList>
            <person name="Jaros S."/>
            <person name="Januszkiewicz K."/>
            <person name="Wedrychowicz H."/>
        </authorList>
    </citation>
    <scope>NUCLEOTIDE SEQUENCE [LARGE SCALE GENOMIC DNA]</scope>
    <source>
        <strain evidence="2 3">DSM 21637</strain>
    </source>
</reference>
<dbReference type="OrthoDB" id="6113936at2"/>
<dbReference type="EMBL" id="FPJW01000001">
    <property type="protein sequence ID" value="SFX10803.1"/>
    <property type="molecule type" value="Genomic_DNA"/>
</dbReference>
<dbReference type="PANTHER" id="PTHR43475:SF2">
    <property type="entry name" value="RIBOSE 1,5-BISPHOSPHATE ISOMERASE"/>
    <property type="match status" value="1"/>
</dbReference>
<protein>
    <submittedName>
        <fullName evidence="2">Translation initiation factor eIF-2B subunit delta</fullName>
    </submittedName>
</protein>
<dbReference type="STRING" id="1122209.SAMN02745752_00566"/>
<dbReference type="AlphaFoldDB" id="A0A1K1UEG7"/>
<keyword evidence="2" id="KW-0396">Initiation factor</keyword>
<proteinExistence type="inferred from homology"/>
<dbReference type="Gene3D" id="1.20.120.420">
    <property type="entry name" value="translation initiation factor eif-2b, domain 1"/>
    <property type="match status" value="1"/>
</dbReference>
<organism evidence="2 3">
    <name type="scientific">Marinospirillum alkaliphilum DSM 21637</name>
    <dbReference type="NCBI Taxonomy" id="1122209"/>
    <lineage>
        <taxon>Bacteria</taxon>
        <taxon>Pseudomonadati</taxon>
        <taxon>Pseudomonadota</taxon>
        <taxon>Gammaproteobacteria</taxon>
        <taxon>Oceanospirillales</taxon>
        <taxon>Oceanospirillaceae</taxon>
        <taxon>Marinospirillum</taxon>
    </lineage>
</organism>
<dbReference type="InterPro" id="IPR042529">
    <property type="entry name" value="IF_2B-like_C"/>
</dbReference>
<dbReference type="InterPro" id="IPR037171">
    <property type="entry name" value="NagB/RpiA_transferase-like"/>
</dbReference>
<keyword evidence="2" id="KW-0648">Protein biosynthesis</keyword>
<gene>
    <name evidence="2" type="ORF">SAMN02745752_00566</name>
</gene>
<accession>A0A1K1UEG7</accession>
<dbReference type="InterPro" id="IPR000649">
    <property type="entry name" value="IF-2B-related"/>
</dbReference>
<dbReference type="GO" id="GO:0003743">
    <property type="term" value="F:translation initiation factor activity"/>
    <property type="evidence" value="ECO:0007669"/>
    <property type="project" value="UniProtKB-KW"/>
</dbReference>
<dbReference type="InterPro" id="IPR027363">
    <property type="entry name" value="M1Pi_N"/>
</dbReference>
<comment type="similarity">
    <text evidence="1">Belongs to the eIF-2B alpha/beta/delta subunits family.</text>
</comment>
<evidence type="ECO:0000313" key="2">
    <source>
        <dbReference type="EMBL" id="SFX10803.1"/>
    </source>
</evidence>
<dbReference type="Gene3D" id="3.40.50.10470">
    <property type="entry name" value="Translation initiation factor eif-2b, domain 2"/>
    <property type="match status" value="1"/>
</dbReference>
<keyword evidence="3" id="KW-1185">Reference proteome</keyword>
<dbReference type="Proteomes" id="UP000182350">
    <property type="component" value="Unassembled WGS sequence"/>
</dbReference>
<name>A0A1K1UEG7_9GAMM</name>
<dbReference type="Pfam" id="PF01008">
    <property type="entry name" value="IF-2B"/>
    <property type="match status" value="1"/>
</dbReference>